<evidence type="ECO:0000256" key="2">
    <source>
        <dbReference type="ARBA" id="ARBA00022801"/>
    </source>
</evidence>
<dbReference type="GeneID" id="116953857"/>
<evidence type="ECO:0000256" key="4">
    <source>
        <dbReference type="PIRSR" id="PIRSR600407-2"/>
    </source>
</evidence>
<comment type="similarity">
    <text evidence="1">Belongs to the GDA1/CD39 NTPase family.</text>
</comment>
<keyword evidence="6" id="KW-0812">Transmembrane</keyword>
<evidence type="ECO:0000313" key="7">
    <source>
        <dbReference type="Proteomes" id="UP001318040"/>
    </source>
</evidence>
<keyword evidence="6" id="KW-1133">Transmembrane helix</keyword>
<evidence type="ECO:0000256" key="6">
    <source>
        <dbReference type="SAM" id="Phobius"/>
    </source>
</evidence>
<dbReference type="GO" id="GO:0005524">
    <property type="term" value="F:ATP binding"/>
    <property type="evidence" value="ECO:0007669"/>
    <property type="project" value="UniProtKB-KW"/>
</dbReference>
<dbReference type="GO" id="GO:0016787">
    <property type="term" value="F:hydrolase activity"/>
    <property type="evidence" value="ECO:0007669"/>
    <property type="project" value="UniProtKB-KW"/>
</dbReference>
<keyword evidence="4" id="KW-0547">Nucleotide-binding</keyword>
<name>A0AAJ7XD42_PETMA</name>
<keyword evidence="6" id="KW-0472">Membrane</keyword>
<feature type="transmembrane region" description="Helical" evidence="6">
    <location>
        <begin position="93"/>
        <end position="110"/>
    </location>
</feature>
<gene>
    <name evidence="8 9" type="primary">LOC116953857</name>
</gene>
<dbReference type="Gene3D" id="3.30.420.150">
    <property type="entry name" value="Exopolyphosphatase. Domain 2"/>
    <property type="match status" value="1"/>
</dbReference>
<keyword evidence="7" id="KW-1185">Reference proteome</keyword>
<dbReference type="RefSeq" id="XP_032830016.1">
    <property type="nucleotide sequence ID" value="XM_032974125.1"/>
</dbReference>
<dbReference type="CDD" id="cd24046">
    <property type="entry name" value="ASKHA_NBD_NTPDase5-like"/>
    <property type="match status" value="1"/>
</dbReference>
<keyword evidence="4" id="KW-0067">ATP-binding</keyword>
<organism evidence="7 9">
    <name type="scientific">Petromyzon marinus</name>
    <name type="common">Sea lamprey</name>
    <dbReference type="NCBI Taxonomy" id="7757"/>
    <lineage>
        <taxon>Eukaryota</taxon>
        <taxon>Metazoa</taxon>
        <taxon>Chordata</taxon>
        <taxon>Craniata</taxon>
        <taxon>Vertebrata</taxon>
        <taxon>Cyclostomata</taxon>
        <taxon>Hyperoartia</taxon>
        <taxon>Petromyzontiformes</taxon>
        <taxon>Petromyzontidae</taxon>
        <taxon>Petromyzon</taxon>
    </lineage>
</organism>
<proteinExistence type="inferred from homology"/>
<evidence type="ECO:0000256" key="3">
    <source>
        <dbReference type="PIRSR" id="PIRSR600407-1"/>
    </source>
</evidence>
<feature type="region of interest" description="Disordered" evidence="5">
    <location>
        <begin position="52"/>
        <end position="83"/>
    </location>
</feature>
<dbReference type="Gene3D" id="3.30.420.40">
    <property type="match status" value="1"/>
</dbReference>
<dbReference type="PANTHER" id="PTHR11782:SF127">
    <property type="entry name" value="NTPASE, ISOFORM F"/>
    <property type="match status" value="1"/>
</dbReference>
<dbReference type="RefSeq" id="XP_032830015.1">
    <property type="nucleotide sequence ID" value="XM_032974124.1"/>
</dbReference>
<evidence type="ECO:0000256" key="1">
    <source>
        <dbReference type="ARBA" id="ARBA00009283"/>
    </source>
</evidence>
<reference evidence="8 9" key="1">
    <citation type="submission" date="2025-04" db="UniProtKB">
        <authorList>
            <consortium name="RefSeq"/>
        </authorList>
    </citation>
    <scope>IDENTIFICATION</scope>
    <source>
        <tissue evidence="8 9">Sperm</tissue>
    </source>
</reference>
<evidence type="ECO:0000313" key="8">
    <source>
        <dbReference type="RefSeq" id="XP_032830015.1"/>
    </source>
</evidence>
<accession>A0AAJ7XD42</accession>
<feature type="compositionally biased region" description="Acidic residues" evidence="5">
    <location>
        <begin position="62"/>
        <end position="72"/>
    </location>
</feature>
<evidence type="ECO:0000256" key="5">
    <source>
        <dbReference type="SAM" id="MobiDB-lite"/>
    </source>
</evidence>
<dbReference type="KEGG" id="pmrn:116953857"/>
<dbReference type="Proteomes" id="UP001318040">
    <property type="component" value="Chromosome 53"/>
</dbReference>
<evidence type="ECO:0000313" key="9">
    <source>
        <dbReference type="RefSeq" id="XP_032830016.1"/>
    </source>
</evidence>
<feature type="binding site" evidence="4">
    <location>
        <begin position="280"/>
        <end position="284"/>
    </location>
    <ligand>
        <name>ATP</name>
        <dbReference type="ChEBI" id="CHEBI:30616"/>
    </ligand>
</feature>
<dbReference type="AlphaFoldDB" id="A0AAJ7XD42"/>
<dbReference type="Pfam" id="PF01150">
    <property type="entry name" value="GDA1_CD39"/>
    <property type="match status" value="1"/>
</dbReference>
<dbReference type="InterPro" id="IPR000407">
    <property type="entry name" value="GDA1_CD39_NTPase"/>
</dbReference>
<feature type="active site" description="Proton acceptor" evidence="3">
    <location>
        <position position="249"/>
    </location>
</feature>
<keyword evidence="2" id="KW-0378">Hydrolase</keyword>
<protein>
    <submittedName>
        <fullName evidence="8 9">Ectonucleoside triphosphate diphosphohydrolase 5-like isoform X1</fullName>
    </submittedName>
</protein>
<dbReference type="PANTHER" id="PTHR11782">
    <property type="entry name" value="ADENOSINE/GUANOSINE DIPHOSPHATASE"/>
    <property type="match status" value="1"/>
</dbReference>
<sequence>MEEGVKTFMLRGDLSSAERARITHSANSSSTTMALQAEGGCGGGGGVVIGSDGVGGGAADGRDDDDDDDEAGSDGACDGVVKDNPTTLQPLRLSWLMMAVVVVVVAWLWLGGSGEGSGVGERPPALISVIIDAGSTGTRLHVYTFSRPQPGGRRMVLQGEEFLSVEPGLSAYANHPEQCRASVRSLLAVARRHVPPTLWSCTPLSLRATAGLRLLAPHTAHALLQQAREELESSPFLISDVSIMAGSDEALLAWVTINLLRGVLFNAPRGDTAGILDLGGGSTQITFRPHSKISSDAPPQDFMVEFHLAPTTFNLYCHSYLGLGLMSARLSVLGVEEGAAVEAGRTLHSPCLPSTFSGLWTNNGIEYHVSGAALEECGYESCAGRVRLLLGHSVHRPQELGSHSFYAFSYYYDRAVDSGLVDEELGGSVTVQQFEDKAREVCGAPDYWAEHPFLCLDLTYISTLLEHGFGFQPDSTLMLSKKVGGVETGWALGAAFRDLAEMQGEQ</sequence>